<evidence type="ECO:0000256" key="3">
    <source>
        <dbReference type="ARBA" id="ARBA00022989"/>
    </source>
</evidence>
<dbReference type="Proteomes" id="UP000192343">
    <property type="component" value="Unassembled WGS sequence"/>
</dbReference>
<dbReference type="STRING" id="1963862.B4O97_15235"/>
<evidence type="ECO:0000256" key="2">
    <source>
        <dbReference type="ARBA" id="ARBA00022692"/>
    </source>
</evidence>
<evidence type="ECO:0000313" key="8">
    <source>
        <dbReference type="Proteomes" id="UP000192343"/>
    </source>
</evidence>
<comment type="subcellular location">
    <subcellularLocation>
        <location evidence="1">Endomembrane system</location>
        <topology evidence="1">Multi-pass membrane protein</topology>
    </subcellularLocation>
</comment>
<proteinExistence type="predicted"/>
<keyword evidence="2 5" id="KW-0812">Transmembrane</keyword>
<feature type="transmembrane region" description="Helical" evidence="5">
    <location>
        <begin position="58"/>
        <end position="80"/>
    </location>
</feature>
<evidence type="ECO:0000259" key="6">
    <source>
        <dbReference type="Pfam" id="PF06803"/>
    </source>
</evidence>
<dbReference type="GO" id="GO:0012505">
    <property type="term" value="C:endomembrane system"/>
    <property type="evidence" value="ECO:0007669"/>
    <property type="project" value="UniProtKB-SubCell"/>
</dbReference>
<evidence type="ECO:0000256" key="1">
    <source>
        <dbReference type="ARBA" id="ARBA00004127"/>
    </source>
</evidence>
<feature type="domain" description="DUF1232" evidence="6">
    <location>
        <begin position="35"/>
        <end position="69"/>
    </location>
</feature>
<name>A0A1Y1RV36_9SPIO</name>
<feature type="transmembrane region" description="Helical" evidence="5">
    <location>
        <begin position="32"/>
        <end position="52"/>
    </location>
</feature>
<evidence type="ECO:0000256" key="5">
    <source>
        <dbReference type="SAM" id="Phobius"/>
    </source>
</evidence>
<keyword evidence="8" id="KW-1185">Reference proteome</keyword>
<dbReference type="InterPro" id="IPR010652">
    <property type="entry name" value="DUF1232"/>
</dbReference>
<dbReference type="AlphaFoldDB" id="A0A1Y1RV36"/>
<dbReference type="Pfam" id="PF06803">
    <property type="entry name" value="DUF1232"/>
    <property type="match status" value="1"/>
</dbReference>
<gene>
    <name evidence="7" type="ORF">B4O97_15235</name>
</gene>
<evidence type="ECO:0000256" key="4">
    <source>
        <dbReference type="ARBA" id="ARBA00023136"/>
    </source>
</evidence>
<sequence>MKIVEEMKTRTDSLKNEITAIYYAYQNPKIRLLPKVMIIIALGYALSPIDLIPDFIPILGYLDDLIIIPVLITFSIKLIPEEIMAESRKKARQEPVQLKKNWFFAILFILTWIILIIVFLCAAAGLFIE</sequence>
<dbReference type="OrthoDB" id="9800202at2"/>
<protein>
    <recommendedName>
        <fullName evidence="6">DUF1232 domain-containing protein</fullName>
    </recommendedName>
</protein>
<dbReference type="EMBL" id="MWQY01000018">
    <property type="protein sequence ID" value="ORC33001.1"/>
    <property type="molecule type" value="Genomic_DNA"/>
</dbReference>
<dbReference type="RefSeq" id="WP_083052124.1">
    <property type="nucleotide sequence ID" value="NZ_MWQY01000018.1"/>
</dbReference>
<organism evidence="7 8">
    <name type="scientific">Marispirochaeta aestuarii</name>
    <dbReference type="NCBI Taxonomy" id="1963862"/>
    <lineage>
        <taxon>Bacteria</taxon>
        <taxon>Pseudomonadati</taxon>
        <taxon>Spirochaetota</taxon>
        <taxon>Spirochaetia</taxon>
        <taxon>Spirochaetales</taxon>
        <taxon>Spirochaetaceae</taxon>
        <taxon>Marispirochaeta</taxon>
    </lineage>
</organism>
<reference evidence="7 8" key="1">
    <citation type="submission" date="2017-03" db="EMBL/GenBank/DDBJ databases">
        <title>Draft Genome sequence of Marispirochaeta sp. strain JC444.</title>
        <authorList>
            <person name="Shivani Y."/>
            <person name="Subhash Y."/>
            <person name="Sasikala C."/>
            <person name="Ramana C."/>
        </authorList>
    </citation>
    <scope>NUCLEOTIDE SEQUENCE [LARGE SCALE GENOMIC DNA]</scope>
    <source>
        <strain evidence="7 8">JC444</strain>
    </source>
</reference>
<keyword evidence="4 5" id="KW-0472">Membrane</keyword>
<comment type="caution">
    <text evidence="7">The sequence shown here is derived from an EMBL/GenBank/DDBJ whole genome shotgun (WGS) entry which is preliminary data.</text>
</comment>
<keyword evidence="3 5" id="KW-1133">Transmembrane helix</keyword>
<feature type="transmembrane region" description="Helical" evidence="5">
    <location>
        <begin position="101"/>
        <end position="128"/>
    </location>
</feature>
<accession>A0A1Y1RV36</accession>
<evidence type="ECO:0000313" key="7">
    <source>
        <dbReference type="EMBL" id="ORC33001.1"/>
    </source>
</evidence>